<dbReference type="Ensembl" id="ENSSLDT00000008091.1">
    <property type="protein sequence ID" value="ENSSLDP00000007838.1"/>
    <property type="gene ID" value="ENSSLDG00000006213.1"/>
</dbReference>
<dbReference type="GO" id="GO:0035556">
    <property type="term" value="P:intracellular signal transduction"/>
    <property type="evidence" value="ECO:0007669"/>
    <property type="project" value="InterPro"/>
</dbReference>
<feature type="binding site" evidence="18 20">
    <location>
        <position position="339"/>
    </location>
    <ligand>
        <name>ATP</name>
        <dbReference type="ChEBI" id="CHEBI:30616"/>
    </ligand>
</feature>
<evidence type="ECO:0000256" key="1">
    <source>
        <dbReference type="ARBA" id="ARBA00004236"/>
    </source>
</evidence>
<dbReference type="GO" id="GO:0005737">
    <property type="term" value="C:cytoplasm"/>
    <property type="evidence" value="ECO:0007669"/>
    <property type="project" value="UniProtKB-SubCell"/>
</dbReference>
<keyword evidence="9 16" id="KW-0418">Kinase</keyword>
<dbReference type="InterPro" id="IPR012234">
    <property type="entry name" value="Tyr_kinase_non-rcpt_SYK/ZAP70"/>
</dbReference>
<dbReference type="PROSITE" id="PS50001">
    <property type="entry name" value="SH2"/>
    <property type="match status" value="2"/>
</dbReference>
<keyword evidence="3" id="KW-1003">Cell membrane</keyword>
<keyword evidence="8 16" id="KW-0547">Nucleotide-binding</keyword>
<evidence type="ECO:0000256" key="12">
    <source>
        <dbReference type="ARBA" id="ARBA00022999"/>
    </source>
</evidence>
<dbReference type="STRING" id="1841481.ENSSLDP00000007838"/>
<dbReference type="EC" id="2.7.10.2" evidence="16"/>
<keyword evidence="11" id="KW-0391">Immunity</keyword>
<dbReference type="InterPro" id="IPR001245">
    <property type="entry name" value="Ser-Thr/Tyr_kinase_cat_dom"/>
</dbReference>
<evidence type="ECO:0000256" key="7">
    <source>
        <dbReference type="ARBA" id="ARBA00022737"/>
    </source>
</evidence>
<dbReference type="PROSITE" id="PS00109">
    <property type="entry name" value="PROTEIN_KINASE_TYR"/>
    <property type="match status" value="1"/>
</dbReference>
<dbReference type="PROSITE" id="PS00107">
    <property type="entry name" value="PROTEIN_KINASE_ATP"/>
    <property type="match status" value="1"/>
</dbReference>
<dbReference type="Pfam" id="PF07714">
    <property type="entry name" value="PK_Tyr_Ser-Thr"/>
    <property type="match status" value="1"/>
</dbReference>
<evidence type="ECO:0000313" key="23">
    <source>
        <dbReference type="Ensembl" id="ENSSLDP00000007838.1"/>
    </source>
</evidence>
<dbReference type="Gene3D" id="1.10.930.10">
    <property type="entry name" value="Syk Kinase, Chain A, domain 2"/>
    <property type="match status" value="1"/>
</dbReference>
<dbReference type="GeneTree" id="ENSGT00940000159185"/>
<keyword evidence="24" id="KW-1185">Reference proteome</keyword>
<evidence type="ECO:0000256" key="8">
    <source>
        <dbReference type="ARBA" id="ARBA00022741"/>
    </source>
</evidence>
<keyword evidence="7" id="KW-0677">Repeat</keyword>
<dbReference type="GO" id="GO:0005886">
    <property type="term" value="C:plasma membrane"/>
    <property type="evidence" value="ECO:0007669"/>
    <property type="project" value="UniProtKB-SubCell"/>
</dbReference>
<dbReference type="PANTHER" id="PTHR24418">
    <property type="entry name" value="TYROSINE-PROTEIN KINASE"/>
    <property type="match status" value="1"/>
</dbReference>
<dbReference type="GO" id="GO:0005524">
    <property type="term" value="F:ATP binding"/>
    <property type="evidence" value="ECO:0007669"/>
    <property type="project" value="UniProtKB-UniRule"/>
</dbReference>
<dbReference type="InterPro" id="IPR050198">
    <property type="entry name" value="Non-receptor_tyrosine_kinases"/>
</dbReference>
<dbReference type="FunFam" id="1.10.930.10:FF:000001">
    <property type="entry name" value="Tyrosine-protein kinase"/>
    <property type="match status" value="1"/>
</dbReference>
<dbReference type="PIRSF" id="PIRSF000604">
    <property type="entry name" value="TyrPK_SYK"/>
    <property type="match status" value="1"/>
</dbReference>
<dbReference type="PRINTS" id="PR00401">
    <property type="entry name" value="SH2DOMAIN"/>
</dbReference>
<feature type="domain" description="Protein kinase" evidence="22">
    <location>
        <begin position="308"/>
        <end position="570"/>
    </location>
</feature>
<dbReference type="FunFam" id="1.10.510.10:FF:000216">
    <property type="entry name" value="Tyrosine-protein kinase SYK"/>
    <property type="match status" value="1"/>
</dbReference>
<reference evidence="23" key="2">
    <citation type="submission" date="2025-09" db="UniProtKB">
        <authorList>
            <consortium name="Ensembl"/>
        </authorList>
    </citation>
    <scope>IDENTIFICATION</scope>
</reference>
<evidence type="ECO:0000256" key="11">
    <source>
        <dbReference type="ARBA" id="ARBA00022859"/>
    </source>
</evidence>
<dbReference type="SMART" id="SM00220">
    <property type="entry name" value="S_TKc"/>
    <property type="match status" value="1"/>
</dbReference>
<organism evidence="23 24">
    <name type="scientific">Seriola lalandi dorsalis</name>
    <dbReference type="NCBI Taxonomy" id="1841481"/>
    <lineage>
        <taxon>Eukaryota</taxon>
        <taxon>Metazoa</taxon>
        <taxon>Chordata</taxon>
        <taxon>Craniata</taxon>
        <taxon>Vertebrata</taxon>
        <taxon>Euteleostomi</taxon>
        <taxon>Actinopterygii</taxon>
        <taxon>Neopterygii</taxon>
        <taxon>Teleostei</taxon>
        <taxon>Neoteleostei</taxon>
        <taxon>Acanthomorphata</taxon>
        <taxon>Carangaria</taxon>
        <taxon>Carangiformes</taxon>
        <taxon>Carangidae</taxon>
        <taxon>Seriola</taxon>
    </lineage>
</organism>
<evidence type="ECO:0000256" key="16">
    <source>
        <dbReference type="PIRNR" id="PIRNR000604"/>
    </source>
</evidence>
<feature type="binding site" evidence="18">
    <location>
        <begin position="314"/>
        <end position="322"/>
    </location>
    <ligand>
        <name>ATP</name>
        <dbReference type="ChEBI" id="CHEBI:30616"/>
    </ligand>
</feature>
<dbReference type="InterPro" id="IPR017441">
    <property type="entry name" value="Protein_kinase_ATP_BS"/>
</dbReference>
<dbReference type="SUPFAM" id="SSF55550">
    <property type="entry name" value="SH2 domain"/>
    <property type="match status" value="2"/>
</dbReference>
<dbReference type="GO" id="GO:0004715">
    <property type="term" value="F:non-membrane spanning protein tyrosine kinase activity"/>
    <property type="evidence" value="ECO:0007669"/>
    <property type="project" value="UniProtKB-EC"/>
</dbReference>
<evidence type="ECO:0000256" key="19">
    <source>
        <dbReference type="PROSITE-ProRule" id="PRU00191"/>
    </source>
</evidence>
<evidence type="ECO:0000256" key="14">
    <source>
        <dbReference type="ARBA" id="ARBA00023137"/>
    </source>
</evidence>
<accession>A0A3B4X550</accession>
<comment type="similarity">
    <text evidence="16">Belongs to the protein kinase superfamily. Tyr protein kinase family. SYK/ZAP-70 subfamily.</text>
</comment>
<dbReference type="InterPro" id="IPR023420">
    <property type="entry name" value="Kinase_SYK/ZAP-70_inter-SH2_sf"/>
</dbReference>
<evidence type="ECO:0000256" key="5">
    <source>
        <dbReference type="ARBA" id="ARBA00022679"/>
    </source>
</evidence>
<sequence length="587" mass="66315">MSIDPAAELPFYYGSISRLDAEKHLKLAGMADGLFLLRQCLRSLGGYVLSIVWNLDFHHYSVEKQLNGTYCITGGKPHCGPAELCEFYSKDSDGLVCTLRKPCLRSPDTQIQPGVFDSLRENMLREYVKQTWNLEGEAMEQAIISQAPQLEKLIATTAHEKMPWYHSKISRQEGERRLYSGAQPDGKFLVRDREESGTYALSMIYGKTVYHYQILQDKSGKFSMPEGTKFDTIWQLVEYLKMKPDGLVTVLGEACLNSKAAGTVAAASNAATSVPAERDILPMDCSGFNPYHNPNDVKRFNIQRTQLLMDEVELGSGNFGSVKKGVLKTDSGQIDVAIKVLKSDNEKLVKEEMMREAEIMHQLSNPFIVRMLGLCNAESLMLVMEMASAGPLNKFLSSNKDTVSAENIVNLMHQVSMGMKYLEEKNFVHRDLAARNVLLVNQQFAKISDFGLSKALGADDNYYKARTAGKWPLKWYAPECINFHKFSSKSDVWSFGITMWEAFSYGGKPYKKMKGPEVIRFIESGSRMDPPTVCPERMYVLMKECWTYKHEERPDFKKVEESMRSYHYSISNKAKLEGAEAAAEPDK</sequence>
<keyword evidence="13" id="KW-0472">Membrane</keyword>
<dbReference type="GO" id="GO:0002376">
    <property type="term" value="P:immune system process"/>
    <property type="evidence" value="ECO:0007669"/>
    <property type="project" value="UniProtKB-KW"/>
</dbReference>
<keyword evidence="5 16" id="KW-0808">Transferase</keyword>
<dbReference type="Gene3D" id="1.10.510.10">
    <property type="entry name" value="Transferase(Phosphotransferase) domain 1"/>
    <property type="match status" value="1"/>
</dbReference>
<evidence type="ECO:0000313" key="24">
    <source>
        <dbReference type="Proteomes" id="UP000261360"/>
    </source>
</evidence>
<dbReference type="InterPro" id="IPR036860">
    <property type="entry name" value="SH2_dom_sf"/>
</dbReference>
<protein>
    <recommendedName>
        <fullName evidence="16">Tyrosine-protein kinase</fullName>
        <ecNumber evidence="16">2.7.10.2</ecNumber>
    </recommendedName>
</protein>
<evidence type="ECO:0000259" key="22">
    <source>
        <dbReference type="PROSITE" id="PS50011"/>
    </source>
</evidence>
<dbReference type="InterPro" id="IPR000980">
    <property type="entry name" value="SH2"/>
</dbReference>
<reference evidence="23" key="1">
    <citation type="submission" date="2025-08" db="UniProtKB">
        <authorList>
            <consortium name="Ensembl"/>
        </authorList>
    </citation>
    <scope>IDENTIFICATION</scope>
</reference>
<proteinExistence type="inferred from homology"/>
<dbReference type="PROSITE" id="PS50011">
    <property type="entry name" value="PROTEIN_KINASE_DOM"/>
    <property type="match status" value="1"/>
</dbReference>
<dbReference type="InterPro" id="IPR008266">
    <property type="entry name" value="Tyr_kinase_AS"/>
</dbReference>
<evidence type="ECO:0000256" key="9">
    <source>
        <dbReference type="ARBA" id="ARBA00022777"/>
    </source>
</evidence>
<feature type="domain" description="SH2" evidence="21">
    <location>
        <begin position="11"/>
        <end position="103"/>
    </location>
</feature>
<dbReference type="SMART" id="SM00252">
    <property type="entry name" value="SH2"/>
    <property type="match status" value="2"/>
</dbReference>
<keyword evidence="6" id="KW-0449">Lipoprotein</keyword>
<evidence type="ECO:0000256" key="13">
    <source>
        <dbReference type="ARBA" id="ARBA00023136"/>
    </source>
</evidence>
<evidence type="ECO:0000256" key="6">
    <source>
        <dbReference type="ARBA" id="ARBA00022707"/>
    </source>
</evidence>
<keyword evidence="12 19" id="KW-0727">SH2 domain</keyword>
<evidence type="ECO:0000256" key="20">
    <source>
        <dbReference type="PROSITE-ProRule" id="PRU10141"/>
    </source>
</evidence>
<dbReference type="InterPro" id="IPR020635">
    <property type="entry name" value="Tyr_kinase_cat_dom"/>
</dbReference>
<keyword evidence="14 16" id="KW-0829">Tyrosine-protein kinase</keyword>
<dbReference type="FunFam" id="3.30.505.10:FF:000031">
    <property type="entry name" value="Tyrosine-protein kinase"/>
    <property type="match status" value="1"/>
</dbReference>
<evidence type="ECO:0000256" key="15">
    <source>
        <dbReference type="ARBA" id="ARBA00051245"/>
    </source>
</evidence>
<evidence type="ECO:0000256" key="18">
    <source>
        <dbReference type="PIRSR" id="PIRSR000604-2"/>
    </source>
</evidence>
<evidence type="ECO:0000256" key="10">
    <source>
        <dbReference type="ARBA" id="ARBA00022840"/>
    </source>
</evidence>
<comment type="subcellular location">
    <subcellularLocation>
        <location evidence="1">Cell membrane</location>
    </subcellularLocation>
    <subcellularLocation>
        <location evidence="2">Cytoplasm</location>
    </subcellularLocation>
</comment>
<evidence type="ECO:0000256" key="4">
    <source>
        <dbReference type="ARBA" id="ARBA00022490"/>
    </source>
</evidence>
<feature type="active site" description="Proton acceptor" evidence="17">
    <location>
        <position position="431"/>
    </location>
</feature>
<dbReference type="Gene3D" id="3.30.505.10">
    <property type="entry name" value="SH2 domain"/>
    <property type="match status" value="2"/>
</dbReference>
<dbReference type="CDD" id="cd09938">
    <property type="entry name" value="SH2_N-SH2_Zap70_Syk_like"/>
    <property type="match status" value="1"/>
</dbReference>
<keyword evidence="6" id="KW-0519">Myristate</keyword>
<dbReference type="SMART" id="SM00219">
    <property type="entry name" value="TyrKc"/>
    <property type="match status" value="1"/>
</dbReference>
<comment type="catalytic activity">
    <reaction evidence="15 16">
        <text>L-tyrosyl-[protein] + ATP = O-phospho-L-tyrosyl-[protein] + ADP + H(+)</text>
        <dbReference type="Rhea" id="RHEA:10596"/>
        <dbReference type="Rhea" id="RHEA-COMP:10136"/>
        <dbReference type="Rhea" id="RHEA-COMP:20101"/>
        <dbReference type="ChEBI" id="CHEBI:15378"/>
        <dbReference type="ChEBI" id="CHEBI:30616"/>
        <dbReference type="ChEBI" id="CHEBI:46858"/>
        <dbReference type="ChEBI" id="CHEBI:61978"/>
        <dbReference type="ChEBI" id="CHEBI:456216"/>
        <dbReference type="EC" id="2.7.10.2"/>
    </reaction>
</comment>
<dbReference type="Gene3D" id="3.30.200.20">
    <property type="entry name" value="Phosphorylase Kinase, domain 1"/>
    <property type="match status" value="1"/>
</dbReference>
<dbReference type="InterPro" id="IPR035838">
    <property type="entry name" value="SYK/ZAP-70_N_SH2"/>
</dbReference>
<evidence type="ECO:0000259" key="21">
    <source>
        <dbReference type="PROSITE" id="PS50001"/>
    </source>
</evidence>
<dbReference type="InterPro" id="IPR011009">
    <property type="entry name" value="Kinase-like_dom_sf"/>
</dbReference>
<keyword evidence="4" id="KW-0963">Cytoplasm</keyword>
<evidence type="ECO:0000256" key="17">
    <source>
        <dbReference type="PIRSR" id="PIRSR000604-1"/>
    </source>
</evidence>
<dbReference type="PRINTS" id="PR00109">
    <property type="entry name" value="TYRKINASE"/>
</dbReference>
<dbReference type="SUPFAM" id="SSF56112">
    <property type="entry name" value="Protein kinase-like (PK-like)"/>
    <property type="match status" value="1"/>
</dbReference>
<evidence type="ECO:0000256" key="2">
    <source>
        <dbReference type="ARBA" id="ARBA00004496"/>
    </source>
</evidence>
<dbReference type="Pfam" id="PF00017">
    <property type="entry name" value="SH2"/>
    <property type="match status" value="2"/>
</dbReference>
<dbReference type="Proteomes" id="UP000261360">
    <property type="component" value="Unplaced"/>
</dbReference>
<name>A0A3B4X550_SERLL</name>
<dbReference type="AlphaFoldDB" id="A0A3B4X550"/>
<evidence type="ECO:0000256" key="3">
    <source>
        <dbReference type="ARBA" id="ARBA00022475"/>
    </source>
</evidence>
<feature type="domain" description="SH2" evidence="21">
    <location>
        <begin position="164"/>
        <end position="255"/>
    </location>
</feature>
<keyword evidence="10 16" id="KW-0067">ATP-binding</keyword>
<dbReference type="InterPro" id="IPR000719">
    <property type="entry name" value="Prot_kinase_dom"/>
</dbReference>